<dbReference type="EMBL" id="WUMV01000007">
    <property type="protein sequence ID" value="MXN66406.1"/>
    <property type="molecule type" value="Genomic_DNA"/>
</dbReference>
<keyword evidence="3" id="KW-1185">Reference proteome</keyword>
<feature type="domain" description="N-acetyltransferase" evidence="1">
    <location>
        <begin position="10"/>
        <end position="157"/>
    </location>
</feature>
<dbReference type="RefSeq" id="WP_160776633.1">
    <property type="nucleotide sequence ID" value="NZ_WUMV01000007.1"/>
</dbReference>
<gene>
    <name evidence="2" type="ORF">GR183_15940</name>
</gene>
<dbReference type="SUPFAM" id="SSF55729">
    <property type="entry name" value="Acyl-CoA N-acyltransferases (Nat)"/>
    <property type="match status" value="1"/>
</dbReference>
<evidence type="ECO:0000259" key="1">
    <source>
        <dbReference type="PROSITE" id="PS51186"/>
    </source>
</evidence>
<accession>A0A7X3S8Z8</accession>
<organism evidence="2 3">
    <name type="scientific">Stappia sediminis</name>
    <dbReference type="NCBI Taxonomy" id="2692190"/>
    <lineage>
        <taxon>Bacteria</taxon>
        <taxon>Pseudomonadati</taxon>
        <taxon>Pseudomonadota</taxon>
        <taxon>Alphaproteobacteria</taxon>
        <taxon>Hyphomicrobiales</taxon>
        <taxon>Stappiaceae</taxon>
        <taxon>Stappia</taxon>
    </lineage>
</organism>
<dbReference type="Pfam" id="PF13527">
    <property type="entry name" value="Acetyltransf_9"/>
    <property type="match status" value="1"/>
</dbReference>
<dbReference type="CDD" id="cd04301">
    <property type="entry name" value="NAT_SF"/>
    <property type="match status" value="1"/>
</dbReference>
<protein>
    <submittedName>
        <fullName evidence="2">GNAT family N-acetyltransferase</fullName>
    </submittedName>
</protein>
<dbReference type="Proteomes" id="UP000433101">
    <property type="component" value="Unassembled WGS sequence"/>
</dbReference>
<dbReference type="Gene3D" id="3.40.630.30">
    <property type="match status" value="1"/>
</dbReference>
<reference evidence="2 3" key="1">
    <citation type="submission" date="2019-12" db="EMBL/GenBank/DDBJ databases">
        <authorList>
            <person name="Li M."/>
        </authorList>
    </citation>
    <scope>NUCLEOTIDE SEQUENCE [LARGE SCALE GENOMIC DNA]</scope>
    <source>
        <strain evidence="2 3">GBMRC 2046</strain>
    </source>
</reference>
<dbReference type="InterPro" id="IPR000182">
    <property type="entry name" value="GNAT_dom"/>
</dbReference>
<evidence type="ECO:0000313" key="2">
    <source>
        <dbReference type="EMBL" id="MXN66406.1"/>
    </source>
</evidence>
<evidence type="ECO:0000313" key="3">
    <source>
        <dbReference type="Proteomes" id="UP000433101"/>
    </source>
</evidence>
<dbReference type="InterPro" id="IPR016181">
    <property type="entry name" value="Acyl_CoA_acyltransferase"/>
</dbReference>
<sequence>MANGVEAPQYRVRPAESADAHGIHSVVNAAFGQSAEADLVDELRGCGALVVELVAEDDQKNIVGHVAISRVTAGSGPGHRLAITCLAPLSVLPVCQKRGIGTALTHAAVERLKEMGEDLILVVGDPAYYTRLGFDPGLAREVKGPYAGDAFMALALSSAGGRDLPVEVGFATPFEAFE</sequence>
<keyword evidence="2" id="KW-0808">Transferase</keyword>
<comment type="caution">
    <text evidence="2">The sequence shown here is derived from an EMBL/GenBank/DDBJ whole genome shotgun (WGS) entry which is preliminary data.</text>
</comment>
<name>A0A7X3S8Z8_9HYPH</name>
<proteinExistence type="predicted"/>
<dbReference type="AlphaFoldDB" id="A0A7X3S8Z8"/>
<dbReference type="GO" id="GO:0016747">
    <property type="term" value="F:acyltransferase activity, transferring groups other than amino-acyl groups"/>
    <property type="evidence" value="ECO:0007669"/>
    <property type="project" value="InterPro"/>
</dbReference>
<dbReference type="PROSITE" id="PS51186">
    <property type="entry name" value="GNAT"/>
    <property type="match status" value="1"/>
</dbReference>